<feature type="chain" id="PRO_5026339068" evidence="4">
    <location>
        <begin position="18"/>
        <end position="611"/>
    </location>
</feature>
<feature type="signal peptide" evidence="4">
    <location>
        <begin position="1"/>
        <end position="17"/>
    </location>
</feature>
<dbReference type="InterPro" id="IPR028994">
    <property type="entry name" value="Integrin_alpha_N"/>
</dbReference>
<evidence type="ECO:0000313" key="5">
    <source>
        <dbReference type="EMBL" id="QIM54554.1"/>
    </source>
</evidence>
<proteinExistence type="predicted"/>
<accession>A0A6G8IMZ0</accession>
<dbReference type="SUPFAM" id="SSF82171">
    <property type="entry name" value="DPP6 N-terminal domain-like"/>
    <property type="match status" value="1"/>
</dbReference>
<evidence type="ECO:0000256" key="2">
    <source>
        <dbReference type="ARBA" id="ARBA00022737"/>
    </source>
</evidence>
<keyword evidence="2" id="KW-0677">Repeat</keyword>
<dbReference type="Gene3D" id="2.130.10.130">
    <property type="entry name" value="Integrin alpha, N-terminal"/>
    <property type="match status" value="3"/>
</dbReference>
<dbReference type="PANTHER" id="PTHR36220:SF1">
    <property type="entry name" value="GAMMA TUBULIN COMPLEX COMPONENT C-TERMINAL DOMAIN-CONTAINING PROTEIN"/>
    <property type="match status" value="1"/>
</dbReference>
<reference evidence="5 6" key="1">
    <citation type="submission" date="2020-03" db="EMBL/GenBank/DDBJ databases">
        <title>Hydrogenophaga sp. nov. isolated from cyanobacterial mat.</title>
        <authorList>
            <person name="Thorat V."/>
            <person name="Kirdat K."/>
            <person name="Tiwarekar B."/>
            <person name="Costa E.D."/>
            <person name="Yadav A."/>
        </authorList>
    </citation>
    <scope>NUCLEOTIDE SEQUENCE [LARGE SCALE GENOMIC DNA]</scope>
    <source>
        <strain evidence="5 6">BA0156</strain>
    </source>
</reference>
<sequence>MNLSGMFWCAALTTAVAVGLSACGGGGGGGFEGPDLGPPPGKPVLALGLQGIKGLHFSWTAVSGEPRYTLLESPRGDGQYTALASNLATDTTQHDRLVFLPTHINARYILRACNRGGCTDSVPVAASDSLNTAIGYVKASNTAANQVFGFSVALSADGGTLAVGAPYESDSGSGINQPNHDSNAPFSGAVYVYVRDGTAWTQQAYVKAAVTEAFDLFGTSVALSGDGSRLAVGSVGESSSRLGINQTDTESGTRNSGAVYVFSRSAGAWTQDAFIKTYNNETGNAFGSSVALSADGNTLAAGAPGESSNHAGIFDAHLGPDPNLGAPQSGAVYTFAYLDSHWDPALYIKASNTGANDRFGTSVALSADGLGLAVGAPGEDSGASGINGTQADESALDSGAVYLFGDGGTNPSGSPLGTVQTAYIKASNAHTANTFGTSVSLSLDGTALAVGAPGESSNVPNSGAAYVFVRAANAWSQVALVKASNAGDSDFFGVAVALSADGRTLAVGARGEDSDALGLADPAVDNDNAPGTGAVYVFERDGVAWRERAQVKPSNAIENGGRFGNSLALAQNSEGLLTLAVGAIGDSSSATGVGGDQSLSDAPNSGAVYLY</sequence>
<dbReference type="RefSeq" id="WP_166230652.1">
    <property type="nucleotide sequence ID" value="NZ_CP049989.1"/>
</dbReference>
<keyword evidence="3" id="KW-0325">Glycoprotein</keyword>
<keyword evidence="1 4" id="KW-0732">Signal</keyword>
<organism evidence="5 6">
    <name type="scientific">Hydrogenophaga crocea</name>
    <dbReference type="NCBI Taxonomy" id="2716225"/>
    <lineage>
        <taxon>Bacteria</taxon>
        <taxon>Pseudomonadati</taxon>
        <taxon>Pseudomonadota</taxon>
        <taxon>Betaproteobacteria</taxon>
        <taxon>Burkholderiales</taxon>
        <taxon>Comamonadaceae</taxon>
        <taxon>Hydrogenophaga</taxon>
    </lineage>
</organism>
<evidence type="ECO:0000256" key="3">
    <source>
        <dbReference type="ARBA" id="ARBA00023180"/>
    </source>
</evidence>
<evidence type="ECO:0000256" key="4">
    <source>
        <dbReference type="SAM" id="SignalP"/>
    </source>
</evidence>
<keyword evidence="6" id="KW-1185">Reference proteome</keyword>
<dbReference type="SMART" id="SM00191">
    <property type="entry name" value="Int_alpha"/>
    <property type="match status" value="6"/>
</dbReference>
<dbReference type="EMBL" id="CP049989">
    <property type="protein sequence ID" value="QIM54554.1"/>
    <property type="molecule type" value="Genomic_DNA"/>
</dbReference>
<dbReference type="PANTHER" id="PTHR36220">
    <property type="entry name" value="UNNAMED PRODUCT"/>
    <property type="match status" value="1"/>
</dbReference>
<name>A0A6G8IMZ0_9BURK</name>
<dbReference type="KEGG" id="hcz:G9Q37_21485"/>
<dbReference type="InterPro" id="IPR013517">
    <property type="entry name" value="FG-GAP"/>
</dbReference>
<dbReference type="GO" id="GO:0007229">
    <property type="term" value="P:integrin-mediated signaling pathway"/>
    <property type="evidence" value="ECO:0007669"/>
    <property type="project" value="UniProtKB-KW"/>
</dbReference>
<dbReference type="Proteomes" id="UP000503162">
    <property type="component" value="Chromosome"/>
</dbReference>
<evidence type="ECO:0000313" key="6">
    <source>
        <dbReference type="Proteomes" id="UP000503162"/>
    </source>
</evidence>
<dbReference type="Pfam" id="PF14312">
    <property type="entry name" value="FG-GAP_2"/>
    <property type="match status" value="5"/>
</dbReference>
<evidence type="ECO:0000256" key="1">
    <source>
        <dbReference type="ARBA" id="ARBA00022729"/>
    </source>
</evidence>
<dbReference type="InterPro" id="IPR013519">
    <property type="entry name" value="Int_alpha_beta-p"/>
</dbReference>
<keyword evidence="5" id="KW-0401">Integrin</keyword>
<protein>
    <submittedName>
        <fullName evidence="5">Integrin</fullName>
    </submittedName>
</protein>
<dbReference type="AlphaFoldDB" id="A0A6G8IMZ0"/>
<gene>
    <name evidence="5" type="ORF">G9Q37_21485</name>
</gene>